<keyword evidence="2" id="KW-0342">GTP-binding</keyword>
<sequence>MVEELLDLLIDLEADADTLDRPILYVSARQGTATLDLSTPGTDLKPLFETIVNHIPAPEGDPEGPAQVLISTIDYNEYVGRIGVGRIARGTFTSGMMAVRCNYLDDKISPPFRVTELSTYMGLNRTATEAVSMGDIMALSGLPDLSIGDTVCVAGTAQPLPFVAIGEPTVKMSFSVNDSPFAGREGTYVTSRHLRARLYRELETDVSLRVNDGETPDAFEVCGRGELHLSILIETMRRQGYEFQVSRPEVLFHFQNGEKMEPIERLMCDVPQAYAGAVIEKIGRRRGTLESMAGLDRVRLSFLVPSRGLFGYRSEFLTDTRGEGIMSAVFHGYEPYRGDIPHRSVGSLVCFETGDATQYGLYNVQDRGNLFISAQTPVYAGMVCGQSNRPGDIVVNVCKMKHVSNVRNSSSAEDSLRLVSVQPLTLEESLEFIDDDELLEVTPKALRIRKRELSHDQRAKATSRKKNQE</sequence>
<dbReference type="InterPro" id="IPR009000">
    <property type="entry name" value="Transl_B-barrel_sf"/>
</dbReference>
<dbReference type="InterPro" id="IPR047042">
    <property type="entry name" value="BipA_II"/>
</dbReference>
<organism evidence="4">
    <name type="scientific">bioreactor metagenome</name>
    <dbReference type="NCBI Taxonomy" id="1076179"/>
    <lineage>
        <taxon>unclassified sequences</taxon>
        <taxon>metagenomes</taxon>
        <taxon>ecological metagenomes</taxon>
    </lineage>
</organism>
<dbReference type="SMART" id="SM00838">
    <property type="entry name" value="EFG_C"/>
    <property type="match status" value="1"/>
</dbReference>
<evidence type="ECO:0000259" key="3">
    <source>
        <dbReference type="SMART" id="SM00838"/>
    </source>
</evidence>
<dbReference type="InterPro" id="IPR053905">
    <property type="entry name" value="EF-G-like_DII"/>
</dbReference>
<dbReference type="FunFam" id="3.30.70.870:FF:000003">
    <property type="entry name" value="GTP-binding protein TypA"/>
    <property type="match status" value="1"/>
</dbReference>
<dbReference type="InterPro" id="IPR048876">
    <property type="entry name" value="BipA_C"/>
</dbReference>
<evidence type="ECO:0000256" key="1">
    <source>
        <dbReference type="ARBA" id="ARBA00022741"/>
    </source>
</evidence>
<dbReference type="InterPro" id="IPR042116">
    <property type="entry name" value="TypA/BipA_C"/>
</dbReference>
<dbReference type="CDD" id="cd16263">
    <property type="entry name" value="BipA_III"/>
    <property type="match status" value="1"/>
</dbReference>
<dbReference type="AlphaFoldDB" id="A0A645C363"/>
<dbReference type="Gene3D" id="2.40.30.10">
    <property type="entry name" value="Translation factors"/>
    <property type="match status" value="1"/>
</dbReference>
<name>A0A645C363_9ZZZZ</name>
<comment type="caution">
    <text evidence="4">The sequence shown here is derived from an EMBL/GenBank/DDBJ whole genome shotgun (WGS) entry which is preliminary data.</text>
</comment>
<dbReference type="InterPro" id="IPR047043">
    <property type="entry name" value="BipA_III"/>
</dbReference>
<gene>
    <name evidence="4" type="primary">typA_31</name>
    <name evidence="4" type="ORF">SDC9_119183</name>
</gene>
<dbReference type="SUPFAM" id="SSF54980">
    <property type="entry name" value="EF-G C-terminal domain-like"/>
    <property type="match status" value="2"/>
</dbReference>
<evidence type="ECO:0000256" key="2">
    <source>
        <dbReference type="ARBA" id="ARBA00023134"/>
    </source>
</evidence>
<dbReference type="Pfam" id="PF22042">
    <property type="entry name" value="EF-G_D2"/>
    <property type="match status" value="1"/>
</dbReference>
<dbReference type="InterPro" id="IPR006297">
    <property type="entry name" value="EF-4"/>
</dbReference>
<dbReference type="Pfam" id="PF00679">
    <property type="entry name" value="EFG_C"/>
    <property type="match status" value="1"/>
</dbReference>
<dbReference type="FunFam" id="3.30.70.240:FF:000002">
    <property type="entry name" value="GTP-binding protein TypA"/>
    <property type="match status" value="1"/>
</dbReference>
<dbReference type="Pfam" id="PF21018">
    <property type="entry name" value="BipA_C"/>
    <property type="match status" value="1"/>
</dbReference>
<dbReference type="PANTHER" id="PTHR43512">
    <property type="entry name" value="TRANSLATION FACTOR GUF1-RELATED"/>
    <property type="match status" value="1"/>
</dbReference>
<dbReference type="EMBL" id="VSSQ01024604">
    <property type="protein sequence ID" value="MPM72210.1"/>
    <property type="molecule type" value="Genomic_DNA"/>
</dbReference>
<dbReference type="PANTHER" id="PTHR43512:SF4">
    <property type="entry name" value="TRANSLATION FACTOR GUF1 HOMOLOG, CHLOROPLASTIC"/>
    <property type="match status" value="1"/>
</dbReference>
<dbReference type="Gene3D" id="3.30.70.870">
    <property type="entry name" value="Elongation Factor G (Translational Gtpase), domain 3"/>
    <property type="match status" value="1"/>
</dbReference>
<keyword evidence="1" id="KW-0547">Nucleotide-binding</keyword>
<dbReference type="Gene3D" id="3.30.70.240">
    <property type="match status" value="1"/>
</dbReference>
<accession>A0A645C363</accession>
<dbReference type="InterPro" id="IPR000640">
    <property type="entry name" value="EFG_V-like"/>
</dbReference>
<dbReference type="InterPro" id="IPR035651">
    <property type="entry name" value="BipA_V"/>
</dbReference>
<dbReference type="CDD" id="cd03710">
    <property type="entry name" value="BipA_TypA_C"/>
    <property type="match status" value="1"/>
</dbReference>
<dbReference type="GO" id="GO:0043022">
    <property type="term" value="F:ribosome binding"/>
    <property type="evidence" value="ECO:0007669"/>
    <property type="project" value="TreeGrafter"/>
</dbReference>
<dbReference type="Gene3D" id="2.40.50.250">
    <property type="entry name" value="bipa protein"/>
    <property type="match status" value="1"/>
</dbReference>
<evidence type="ECO:0000313" key="4">
    <source>
        <dbReference type="EMBL" id="MPM72210.1"/>
    </source>
</evidence>
<protein>
    <submittedName>
        <fullName evidence="4">GTP-binding protein TypA/BipA</fullName>
    </submittedName>
</protein>
<dbReference type="SUPFAM" id="SSF50447">
    <property type="entry name" value="Translation proteins"/>
    <property type="match status" value="1"/>
</dbReference>
<reference evidence="4" key="1">
    <citation type="submission" date="2019-08" db="EMBL/GenBank/DDBJ databases">
        <authorList>
            <person name="Kucharzyk K."/>
            <person name="Murdoch R.W."/>
            <person name="Higgins S."/>
            <person name="Loffler F."/>
        </authorList>
    </citation>
    <scope>NUCLEOTIDE SEQUENCE</scope>
</reference>
<dbReference type="GO" id="GO:0005525">
    <property type="term" value="F:GTP binding"/>
    <property type="evidence" value="ECO:0007669"/>
    <property type="project" value="UniProtKB-KW"/>
</dbReference>
<dbReference type="GO" id="GO:0045727">
    <property type="term" value="P:positive regulation of translation"/>
    <property type="evidence" value="ECO:0007669"/>
    <property type="project" value="TreeGrafter"/>
</dbReference>
<proteinExistence type="predicted"/>
<feature type="domain" description="Elongation factor EFG" evidence="3">
    <location>
        <begin position="260"/>
        <end position="344"/>
    </location>
</feature>
<dbReference type="InterPro" id="IPR035647">
    <property type="entry name" value="EFG_III/V"/>
</dbReference>
<dbReference type="CDD" id="cd03691">
    <property type="entry name" value="BipA_TypA_II"/>
    <property type="match status" value="1"/>
</dbReference>